<organism evidence="2 3">
    <name type="scientific">Collichthys lucidus</name>
    <name type="common">Big head croaker</name>
    <name type="synonym">Sciaena lucida</name>
    <dbReference type="NCBI Taxonomy" id="240159"/>
    <lineage>
        <taxon>Eukaryota</taxon>
        <taxon>Metazoa</taxon>
        <taxon>Chordata</taxon>
        <taxon>Craniata</taxon>
        <taxon>Vertebrata</taxon>
        <taxon>Euteleostomi</taxon>
        <taxon>Actinopterygii</taxon>
        <taxon>Neopterygii</taxon>
        <taxon>Teleostei</taxon>
        <taxon>Neoteleostei</taxon>
        <taxon>Acanthomorphata</taxon>
        <taxon>Eupercaria</taxon>
        <taxon>Sciaenidae</taxon>
        <taxon>Collichthys</taxon>
    </lineage>
</organism>
<gene>
    <name evidence="2" type="ORF">D9C73_025530</name>
</gene>
<proteinExistence type="predicted"/>
<evidence type="ECO:0008006" key="4">
    <source>
        <dbReference type="Google" id="ProtNLM"/>
    </source>
</evidence>
<protein>
    <recommendedName>
        <fullName evidence="4">Secreted protein</fullName>
    </recommendedName>
</protein>
<dbReference type="AlphaFoldDB" id="A0A4U5VU88"/>
<evidence type="ECO:0000256" key="1">
    <source>
        <dbReference type="SAM" id="SignalP"/>
    </source>
</evidence>
<evidence type="ECO:0000313" key="3">
    <source>
        <dbReference type="Proteomes" id="UP000298787"/>
    </source>
</evidence>
<accession>A0A4U5VU88</accession>
<keyword evidence="1" id="KW-0732">Signal</keyword>
<dbReference type="Proteomes" id="UP000298787">
    <property type="component" value="Chromosome 23"/>
</dbReference>
<feature type="signal peptide" evidence="1">
    <location>
        <begin position="1"/>
        <end position="18"/>
    </location>
</feature>
<keyword evidence="3" id="KW-1185">Reference proteome</keyword>
<reference evidence="2 3" key="1">
    <citation type="submission" date="2019-01" db="EMBL/GenBank/DDBJ databases">
        <title>Genome Assembly of Collichthys lucidus.</title>
        <authorList>
            <person name="Cai M."/>
            <person name="Xiao S."/>
        </authorList>
    </citation>
    <scope>NUCLEOTIDE SEQUENCE [LARGE SCALE GENOMIC DNA]</scope>
    <source>
        <strain evidence="2">JT15FE1705JMU</strain>
        <tissue evidence="2">Muscle</tissue>
    </source>
</reference>
<feature type="chain" id="PRO_5020951367" description="Secreted protein" evidence="1">
    <location>
        <begin position="19"/>
        <end position="107"/>
    </location>
</feature>
<evidence type="ECO:0000313" key="2">
    <source>
        <dbReference type="EMBL" id="TKS92268.1"/>
    </source>
</evidence>
<dbReference type="EMBL" id="CM014100">
    <property type="protein sequence ID" value="TKS92268.1"/>
    <property type="molecule type" value="Genomic_DNA"/>
</dbReference>
<name>A0A4U5VU88_COLLU</name>
<sequence length="107" mass="11187">MAPLWVSVAFLQPTVTLTHTSKLSSSCSSPPSSPAQPALLLVCCRNIFITSQVATTTNRPLIAPDADNELAHSLHRDALISSGTPAGITASGWKFGSRSVDIQATTP</sequence>